<dbReference type="RefSeq" id="WP_310124329.1">
    <property type="nucleotide sequence ID" value="NZ_JAVDRP010000010.1"/>
</dbReference>
<name>A0ABU1LX09_9BURK</name>
<proteinExistence type="predicted"/>
<keyword evidence="3" id="KW-1185">Reference proteome</keyword>
<organism evidence="2 3">
    <name type="scientific">Paraburkholderia terricola</name>
    <dbReference type="NCBI Taxonomy" id="169427"/>
    <lineage>
        <taxon>Bacteria</taxon>
        <taxon>Pseudomonadati</taxon>
        <taxon>Pseudomonadota</taxon>
        <taxon>Betaproteobacteria</taxon>
        <taxon>Burkholderiales</taxon>
        <taxon>Burkholderiaceae</taxon>
        <taxon>Paraburkholderia</taxon>
    </lineage>
</organism>
<accession>A0ABU1LX09</accession>
<comment type="caution">
    <text evidence="2">The sequence shown here is derived from an EMBL/GenBank/DDBJ whole genome shotgun (WGS) entry which is preliminary data.</text>
</comment>
<reference evidence="2 3" key="1">
    <citation type="submission" date="2023-07" db="EMBL/GenBank/DDBJ databases">
        <title>Sorghum-associated microbial communities from plants grown in Nebraska, USA.</title>
        <authorList>
            <person name="Schachtman D."/>
        </authorList>
    </citation>
    <scope>NUCLEOTIDE SEQUENCE [LARGE SCALE GENOMIC DNA]</scope>
    <source>
        <strain evidence="2 3">DS1316</strain>
    </source>
</reference>
<gene>
    <name evidence="2" type="ORF">J2804_004719</name>
</gene>
<evidence type="ECO:0008006" key="4">
    <source>
        <dbReference type="Google" id="ProtNLM"/>
    </source>
</evidence>
<evidence type="ECO:0000256" key="1">
    <source>
        <dbReference type="SAM" id="MobiDB-lite"/>
    </source>
</evidence>
<protein>
    <recommendedName>
        <fullName evidence="4">YD repeat-containing protein</fullName>
    </recommendedName>
</protein>
<feature type="compositionally biased region" description="Basic residues" evidence="1">
    <location>
        <begin position="92"/>
        <end position="103"/>
    </location>
</feature>
<evidence type="ECO:0000313" key="2">
    <source>
        <dbReference type="EMBL" id="MDR6411291.1"/>
    </source>
</evidence>
<dbReference type="Proteomes" id="UP001264340">
    <property type="component" value="Unassembled WGS sequence"/>
</dbReference>
<feature type="region of interest" description="Disordered" evidence="1">
    <location>
        <begin position="84"/>
        <end position="103"/>
    </location>
</feature>
<sequence length="103" mass="11637">MADGTLTKMVRNNLRDPSSTSVTTTYEYAWYDVAKLKRVTTQASNPEAPGWSPSVSTYSYDEYGHLKSVYDDGGGDARLQRAKQYPTDAQGRHRRRMRRLASA</sequence>
<evidence type="ECO:0000313" key="3">
    <source>
        <dbReference type="Proteomes" id="UP001264340"/>
    </source>
</evidence>
<dbReference type="EMBL" id="JAVDRP010000010">
    <property type="protein sequence ID" value="MDR6411291.1"/>
    <property type="molecule type" value="Genomic_DNA"/>
</dbReference>